<accession>A0A3P5XKN6</accession>
<evidence type="ECO:0000256" key="1">
    <source>
        <dbReference type="ARBA" id="ARBA00022729"/>
    </source>
</evidence>
<sequence length="367" mass="39231">MKRRTLLASVAIGLGLALGPAAMAQDSGAGLEKVKACFIYVGPIGDGGWTFQHHQGALALKEEFGDRVEIAWQESVPEGADAERSITQFALQGCNIIFTTSFGFMDPTNTVAAQFPDVKFEHATGYKREHPNVSTYDARFYEGRAVMGTIAGHMTKSGKIGYIGSYPIPEVIQGINSSFLHARKVNPEVTLSVVWAYTWFDPAKEADAAKALIDQGVDVILQHTDSTAPLAEAAKTPGVIGFGQASDMAAYKPAPRVSSIIDNWAPYYIKRVGALLDGSYEQSAAWEGIAGGEVEIGEITEAVPPEVKAAAEKVRDDIAAGTYHPFTGPLNKQDGTPWLAEGETADDGTLAGMNFYVEGITGEIPKQ</sequence>
<dbReference type="PANTHER" id="PTHR43208:SF1">
    <property type="entry name" value="ABC TRANSPORTER SUBSTRATE-BINDING PROTEIN"/>
    <property type="match status" value="1"/>
</dbReference>
<feature type="domain" description="ABC transporter substrate-binding protein PnrA-like" evidence="3">
    <location>
        <begin position="33"/>
        <end position="302"/>
    </location>
</feature>
<evidence type="ECO:0000313" key="4">
    <source>
        <dbReference type="EMBL" id="VDC29304.1"/>
    </source>
</evidence>
<feature type="chain" id="PRO_5018083205" evidence="2">
    <location>
        <begin position="25"/>
        <end position="367"/>
    </location>
</feature>
<dbReference type="InterPro" id="IPR052910">
    <property type="entry name" value="ABC-Purine-Binding"/>
</dbReference>
<keyword evidence="5" id="KW-1185">Reference proteome</keyword>
<organism evidence="4 5">
    <name type="scientific">Pseudogemmobacter humi</name>
    <dbReference type="NCBI Taxonomy" id="2483812"/>
    <lineage>
        <taxon>Bacteria</taxon>
        <taxon>Pseudomonadati</taxon>
        <taxon>Pseudomonadota</taxon>
        <taxon>Alphaproteobacteria</taxon>
        <taxon>Rhodobacterales</taxon>
        <taxon>Paracoccaceae</taxon>
        <taxon>Pseudogemmobacter</taxon>
    </lineage>
</organism>
<dbReference type="RefSeq" id="WP_124087037.1">
    <property type="nucleotide sequence ID" value="NZ_UXAW01000071.1"/>
</dbReference>
<dbReference type="CDD" id="cd19963">
    <property type="entry name" value="PBP1_BMP-like"/>
    <property type="match status" value="1"/>
</dbReference>
<gene>
    <name evidence="4" type="ORF">XINFAN_02289</name>
</gene>
<dbReference type="AlphaFoldDB" id="A0A3P5XKN6"/>
<dbReference type="OrthoDB" id="9781639at2"/>
<name>A0A3P5XKN6_9RHOB</name>
<dbReference type="GO" id="GO:0005886">
    <property type="term" value="C:plasma membrane"/>
    <property type="evidence" value="ECO:0007669"/>
    <property type="project" value="InterPro"/>
</dbReference>
<dbReference type="PANTHER" id="PTHR43208">
    <property type="entry name" value="ABC TRANSPORTER SUBSTRATE-BINDING PROTEIN"/>
    <property type="match status" value="1"/>
</dbReference>
<feature type="signal peptide" evidence="2">
    <location>
        <begin position="1"/>
        <end position="24"/>
    </location>
</feature>
<dbReference type="Proteomes" id="UP000277498">
    <property type="component" value="Unassembled WGS sequence"/>
</dbReference>
<dbReference type="EMBL" id="UXAW01000071">
    <property type="protein sequence ID" value="VDC29304.1"/>
    <property type="molecule type" value="Genomic_DNA"/>
</dbReference>
<proteinExistence type="predicted"/>
<evidence type="ECO:0000256" key="2">
    <source>
        <dbReference type="SAM" id="SignalP"/>
    </source>
</evidence>
<protein>
    <submittedName>
        <fullName evidence="4">Purine-binding protein</fullName>
    </submittedName>
</protein>
<dbReference type="Pfam" id="PF02608">
    <property type="entry name" value="Bmp"/>
    <property type="match status" value="1"/>
</dbReference>
<evidence type="ECO:0000259" key="3">
    <source>
        <dbReference type="Pfam" id="PF02608"/>
    </source>
</evidence>
<dbReference type="Gene3D" id="3.40.50.2300">
    <property type="match status" value="2"/>
</dbReference>
<dbReference type="InterPro" id="IPR003760">
    <property type="entry name" value="PnrA-like"/>
</dbReference>
<evidence type="ECO:0000313" key="5">
    <source>
        <dbReference type="Proteomes" id="UP000277498"/>
    </source>
</evidence>
<keyword evidence="1 2" id="KW-0732">Signal</keyword>
<reference evidence="4 5" key="1">
    <citation type="submission" date="2018-11" db="EMBL/GenBank/DDBJ databases">
        <authorList>
            <person name="Criscuolo A."/>
        </authorList>
    </citation>
    <scope>NUCLEOTIDE SEQUENCE [LARGE SCALE GENOMIC DNA]</scope>
    <source>
        <strain evidence="4">ACIP111625</strain>
    </source>
</reference>